<evidence type="ECO:0000256" key="1">
    <source>
        <dbReference type="SAM" id="SignalP"/>
    </source>
</evidence>
<sequence>MHMLRKKTIPVALLMLAPIFCLGQQDSTKKNELSIGVNYQTRLHYFGRTDSLQSSGLLPNIGFQLKNGLYIQSNFIFIQNKASSVTYAGTTIEGGYRFKPSKQFNGNIFYTQILYKDKSELPQSALKAQTGINASYKTVVNINAGADLKFSGKQTDIGTTLGLDHIFVLHKAGSHVAFAIDPSLYMYAGTQKFTKTYIERKSFLGIPVSEQETTQTYDGFNILAYEASVPVVAVAGKFYAVIIPAYVVPQHLLEGETGKNLFYLTLGVGFKFSK</sequence>
<reference evidence="2 3" key="1">
    <citation type="submission" date="2016-05" db="EMBL/GenBank/DDBJ databases">
        <title>Niabella ginsenosidivorans BS26 whole genome sequencing.</title>
        <authorList>
            <person name="Im W.T."/>
            <person name="Siddiqi M.Z."/>
        </authorList>
    </citation>
    <scope>NUCLEOTIDE SEQUENCE [LARGE SCALE GENOMIC DNA]</scope>
    <source>
        <strain evidence="2 3">BS26</strain>
    </source>
</reference>
<gene>
    <name evidence="2" type="ORF">A8C56_02000</name>
</gene>
<dbReference type="STRING" id="1176587.A8C56_02000"/>
<protein>
    <recommendedName>
        <fullName evidence="4">Outer membrane protein beta-barrel domain-containing protein</fullName>
    </recommendedName>
</protein>
<feature type="chain" id="PRO_5008389648" description="Outer membrane protein beta-barrel domain-containing protein" evidence="1">
    <location>
        <begin position="24"/>
        <end position="274"/>
    </location>
</feature>
<dbReference type="Proteomes" id="UP000077667">
    <property type="component" value="Chromosome"/>
</dbReference>
<evidence type="ECO:0008006" key="4">
    <source>
        <dbReference type="Google" id="ProtNLM"/>
    </source>
</evidence>
<dbReference type="KEGG" id="nia:A8C56_02000"/>
<dbReference type="RefSeq" id="WP_067751343.1">
    <property type="nucleotide sequence ID" value="NZ_CP015772.1"/>
</dbReference>
<dbReference type="AlphaFoldDB" id="A0A1A9HZL3"/>
<feature type="signal peptide" evidence="1">
    <location>
        <begin position="1"/>
        <end position="23"/>
    </location>
</feature>
<keyword evidence="1" id="KW-0732">Signal</keyword>
<keyword evidence="3" id="KW-1185">Reference proteome</keyword>
<evidence type="ECO:0000313" key="3">
    <source>
        <dbReference type="Proteomes" id="UP000077667"/>
    </source>
</evidence>
<proteinExistence type="predicted"/>
<accession>A0A1A9HZL3</accession>
<dbReference type="OrthoDB" id="639440at2"/>
<organism evidence="2 3">
    <name type="scientific">Niabella ginsenosidivorans</name>
    <dbReference type="NCBI Taxonomy" id="1176587"/>
    <lineage>
        <taxon>Bacteria</taxon>
        <taxon>Pseudomonadati</taxon>
        <taxon>Bacteroidota</taxon>
        <taxon>Chitinophagia</taxon>
        <taxon>Chitinophagales</taxon>
        <taxon>Chitinophagaceae</taxon>
        <taxon>Niabella</taxon>
    </lineage>
</organism>
<name>A0A1A9HZL3_9BACT</name>
<dbReference type="EMBL" id="CP015772">
    <property type="protein sequence ID" value="ANH79910.1"/>
    <property type="molecule type" value="Genomic_DNA"/>
</dbReference>
<evidence type="ECO:0000313" key="2">
    <source>
        <dbReference type="EMBL" id="ANH79910.1"/>
    </source>
</evidence>